<dbReference type="Proteomes" id="UP000507470">
    <property type="component" value="Unassembled WGS sequence"/>
</dbReference>
<keyword evidence="1" id="KW-0812">Transmembrane</keyword>
<keyword evidence="1" id="KW-1133">Transmembrane helix</keyword>
<feature type="transmembrane region" description="Helical" evidence="1">
    <location>
        <begin position="20"/>
        <end position="42"/>
    </location>
</feature>
<sequence>MVIILKDCIGKKYPLCAVLFVIEGLIYSSHMISVVISTLLCIQKALVMRFPSWEKRHLSKAMSFRIVSVAILCTCFLYIPSMVHDMMNISRGENNTCCFSQNHLIIRRINEPIASIEDDHTTSTSTSNDLEYSSSITEFDYWISDENVSLTSINQSNWQSESGSGTDEFDNWIIDEEISNYTLLQVTNKKQNYVGGLSKNCDICGILFLPVLANELYCGTYIDDS</sequence>
<dbReference type="Gene3D" id="1.20.1070.10">
    <property type="entry name" value="Rhodopsin 7-helix transmembrane proteins"/>
    <property type="match status" value="1"/>
</dbReference>
<evidence type="ECO:0000256" key="1">
    <source>
        <dbReference type="SAM" id="Phobius"/>
    </source>
</evidence>
<name>A0A6J8CVB6_MYTCO</name>
<evidence type="ECO:0008006" key="4">
    <source>
        <dbReference type="Google" id="ProtNLM"/>
    </source>
</evidence>
<evidence type="ECO:0000313" key="3">
    <source>
        <dbReference type="Proteomes" id="UP000507470"/>
    </source>
</evidence>
<protein>
    <recommendedName>
        <fullName evidence="4">G-protein coupled receptors family 1 profile domain-containing protein</fullName>
    </recommendedName>
</protein>
<proteinExistence type="predicted"/>
<organism evidence="2 3">
    <name type="scientific">Mytilus coruscus</name>
    <name type="common">Sea mussel</name>
    <dbReference type="NCBI Taxonomy" id="42192"/>
    <lineage>
        <taxon>Eukaryota</taxon>
        <taxon>Metazoa</taxon>
        <taxon>Spiralia</taxon>
        <taxon>Lophotrochozoa</taxon>
        <taxon>Mollusca</taxon>
        <taxon>Bivalvia</taxon>
        <taxon>Autobranchia</taxon>
        <taxon>Pteriomorphia</taxon>
        <taxon>Mytilida</taxon>
        <taxon>Mytiloidea</taxon>
        <taxon>Mytilidae</taxon>
        <taxon>Mytilinae</taxon>
        <taxon>Mytilus</taxon>
    </lineage>
</organism>
<evidence type="ECO:0000313" key="2">
    <source>
        <dbReference type="EMBL" id="CAC5399611.1"/>
    </source>
</evidence>
<keyword evidence="1" id="KW-0472">Membrane</keyword>
<feature type="transmembrane region" description="Helical" evidence="1">
    <location>
        <begin position="63"/>
        <end position="83"/>
    </location>
</feature>
<dbReference type="AlphaFoldDB" id="A0A6J8CVB6"/>
<reference evidence="2 3" key="1">
    <citation type="submission" date="2020-06" db="EMBL/GenBank/DDBJ databases">
        <authorList>
            <person name="Li R."/>
            <person name="Bekaert M."/>
        </authorList>
    </citation>
    <scope>NUCLEOTIDE SEQUENCE [LARGE SCALE GENOMIC DNA]</scope>
    <source>
        <strain evidence="3">wild</strain>
    </source>
</reference>
<gene>
    <name evidence="2" type="ORF">MCOR_33857</name>
</gene>
<keyword evidence="3" id="KW-1185">Reference proteome</keyword>
<dbReference type="EMBL" id="CACVKT020006043">
    <property type="protein sequence ID" value="CAC5399611.1"/>
    <property type="molecule type" value="Genomic_DNA"/>
</dbReference>
<accession>A0A6J8CVB6</accession>